<keyword evidence="12" id="KW-1185">Reference proteome</keyword>
<keyword evidence="2 8" id="KW-0808">Transferase</keyword>
<evidence type="ECO:0000256" key="5">
    <source>
        <dbReference type="ARBA" id="ARBA00022723"/>
    </source>
</evidence>
<dbReference type="Gene3D" id="1.10.3090.10">
    <property type="entry name" value="cca-adding enzyme, domain 2"/>
    <property type="match status" value="1"/>
</dbReference>
<evidence type="ECO:0000259" key="9">
    <source>
        <dbReference type="Pfam" id="PF01743"/>
    </source>
</evidence>
<proteinExistence type="inferred from homology"/>
<dbReference type="EMBL" id="BAUP01000049">
    <property type="protein sequence ID" value="GAJ45957.1"/>
    <property type="molecule type" value="Genomic_DNA"/>
</dbReference>
<keyword evidence="3" id="KW-0819">tRNA processing</keyword>
<keyword evidence="8" id="KW-0694">RNA-binding</keyword>
<evidence type="ECO:0000259" key="10">
    <source>
        <dbReference type="Pfam" id="PF12627"/>
    </source>
</evidence>
<evidence type="ECO:0000256" key="6">
    <source>
        <dbReference type="ARBA" id="ARBA00022741"/>
    </source>
</evidence>
<keyword evidence="4" id="KW-0548">Nucleotidyltransferase</keyword>
<sequence length="394" mass="44925">MFEWLKGDGPQKLFSCFRGKAEVRFVGGCVRNSLLGLPLKDDFDLAITCTPDLTMKFLQEAGICAVPTGIKHGTVSAIVEGVPYEITTLRKERAHDGRYAEVQFTDDWAGDAFRRDFTINALYLDEQGRVFDVVQGKEDLAQGIVRFIGDPDARIQEDYLRILRFFRIHAYYGKGELNSQAFSSCLRWMHMLGILSKERITKEFFKLLEASNPWYVVMQMIDCGMLSKILQTSVAFLPTQELEDKAQYHPGAVVRWASLTPHPCPGLCLSKKQQKSFSALHVPLESSHIRFSLYEQEKSIVLGRWWLACAETFKFSKEKALQDWYHHLEEISSFTPAFFPLNGNILLTNGVPCQRVGIVLNTVKRWWIENKENLCVGECLNYALRVDNAMSIGN</sequence>
<dbReference type="CDD" id="cd05398">
    <property type="entry name" value="NT_ClassII-CCAase"/>
    <property type="match status" value="1"/>
</dbReference>
<dbReference type="GO" id="GO:0016779">
    <property type="term" value="F:nucleotidyltransferase activity"/>
    <property type="evidence" value="ECO:0007669"/>
    <property type="project" value="UniProtKB-KW"/>
</dbReference>
<dbReference type="InterPro" id="IPR002646">
    <property type="entry name" value="PolA_pol_head_dom"/>
</dbReference>
<evidence type="ECO:0000256" key="7">
    <source>
        <dbReference type="ARBA" id="ARBA00022842"/>
    </source>
</evidence>
<dbReference type="GO" id="GO:0008033">
    <property type="term" value="P:tRNA processing"/>
    <property type="evidence" value="ECO:0007669"/>
    <property type="project" value="UniProtKB-KW"/>
</dbReference>
<dbReference type="InterPro" id="IPR043519">
    <property type="entry name" value="NT_sf"/>
</dbReference>
<evidence type="ECO:0000313" key="12">
    <source>
        <dbReference type="Proteomes" id="UP000024842"/>
    </source>
</evidence>
<keyword evidence="6" id="KW-0547">Nucleotide-binding</keyword>
<dbReference type="STRING" id="1427503.HE1_00275"/>
<organism evidence="11 12">
    <name type="scientific">Holospora elegans E1</name>
    <dbReference type="NCBI Taxonomy" id="1427503"/>
    <lineage>
        <taxon>Bacteria</taxon>
        <taxon>Pseudomonadati</taxon>
        <taxon>Pseudomonadota</taxon>
        <taxon>Alphaproteobacteria</taxon>
        <taxon>Holosporales</taxon>
        <taxon>Holosporaceae</taxon>
        <taxon>Holospora</taxon>
    </lineage>
</organism>
<keyword evidence="5" id="KW-0479">Metal-binding</keyword>
<dbReference type="InterPro" id="IPR050264">
    <property type="entry name" value="Bact_CCA-adding_enz_type3_sf"/>
</dbReference>
<dbReference type="Pfam" id="PF12627">
    <property type="entry name" value="PolyA_pol_RNAbd"/>
    <property type="match status" value="1"/>
</dbReference>
<dbReference type="Proteomes" id="UP000024842">
    <property type="component" value="Unassembled WGS sequence"/>
</dbReference>
<accession>A0A023DYS7</accession>
<dbReference type="Pfam" id="PF01743">
    <property type="entry name" value="PolyA_pol"/>
    <property type="match status" value="1"/>
</dbReference>
<comment type="caution">
    <text evidence="11">The sequence shown here is derived from an EMBL/GenBank/DDBJ whole genome shotgun (WGS) entry which is preliminary data.</text>
</comment>
<evidence type="ECO:0000256" key="3">
    <source>
        <dbReference type="ARBA" id="ARBA00022694"/>
    </source>
</evidence>
<evidence type="ECO:0000256" key="2">
    <source>
        <dbReference type="ARBA" id="ARBA00022679"/>
    </source>
</evidence>
<dbReference type="PANTHER" id="PTHR46173:SF1">
    <property type="entry name" value="CCA TRNA NUCLEOTIDYLTRANSFERASE 1, MITOCHONDRIAL"/>
    <property type="match status" value="1"/>
</dbReference>
<keyword evidence="7" id="KW-0460">Magnesium</keyword>
<comment type="cofactor">
    <cofactor evidence="1">
        <name>Mg(2+)</name>
        <dbReference type="ChEBI" id="CHEBI:18420"/>
    </cofactor>
</comment>
<dbReference type="GO" id="GO:0046872">
    <property type="term" value="F:metal ion binding"/>
    <property type="evidence" value="ECO:0007669"/>
    <property type="project" value="UniProtKB-KW"/>
</dbReference>
<dbReference type="GO" id="GO:0000166">
    <property type="term" value="F:nucleotide binding"/>
    <property type="evidence" value="ECO:0007669"/>
    <property type="project" value="UniProtKB-KW"/>
</dbReference>
<gene>
    <name evidence="11" type="ORF">HE1_00275</name>
</gene>
<dbReference type="AlphaFoldDB" id="A0A023DYS7"/>
<evidence type="ECO:0000256" key="1">
    <source>
        <dbReference type="ARBA" id="ARBA00001946"/>
    </source>
</evidence>
<name>A0A023DYS7_9PROT</name>
<feature type="domain" description="tRNA nucleotidyltransferase/poly(A) polymerase RNA and SrmB- binding" evidence="10">
    <location>
        <begin position="190"/>
        <end position="230"/>
    </location>
</feature>
<comment type="similarity">
    <text evidence="8">Belongs to the tRNA nucleotidyltransferase/poly(A) polymerase family.</text>
</comment>
<feature type="domain" description="Poly A polymerase head" evidence="9">
    <location>
        <begin position="24"/>
        <end position="146"/>
    </location>
</feature>
<dbReference type="GO" id="GO:0000049">
    <property type="term" value="F:tRNA binding"/>
    <property type="evidence" value="ECO:0007669"/>
    <property type="project" value="TreeGrafter"/>
</dbReference>
<evidence type="ECO:0000256" key="8">
    <source>
        <dbReference type="RuleBase" id="RU003953"/>
    </source>
</evidence>
<evidence type="ECO:0000256" key="4">
    <source>
        <dbReference type="ARBA" id="ARBA00022695"/>
    </source>
</evidence>
<dbReference type="Gene3D" id="3.30.460.10">
    <property type="entry name" value="Beta Polymerase, domain 2"/>
    <property type="match status" value="1"/>
</dbReference>
<dbReference type="InterPro" id="IPR032828">
    <property type="entry name" value="PolyA_RNA-bd"/>
</dbReference>
<dbReference type="PANTHER" id="PTHR46173">
    <property type="entry name" value="CCA TRNA NUCLEOTIDYLTRANSFERASE 1, MITOCHONDRIAL"/>
    <property type="match status" value="1"/>
</dbReference>
<dbReference type="SUPFAM" id="SSF81301">
    <property type="entry name" value="Nucleotidyltransferase"/>
    <property type="match status" value="1"/>
</dbReference>
<protein>
    <submittedName>
        <fullName evidence="11">CCA tRNA nucleotidyltransferase 1, mitochondrial</fullName>
    </submittedName>
</protein>
<reference evidence="11 12" key="1">
    <citation type="journal article" date="2014" name="FEMS Microbiol. Lett.">
        <title>Draft genome sequences of three Holospora species (Holospora obtusa, Holospora undulata, and Holospora elegans), endonuclear symbiotic bacteria of the ciliate Paramecium caudatum.</title>
        <authorList>
            <person name="Dohra H."/>
            <person name="Tanaka K."/>
            <person name="Suzuki T."/>
            <person name="Fujishima M."/>
            <person name="Suzuki H."/>
        </authorList>
    </citation>
    <scope>NUCLEOTIDE SEQUENCE [LARGE SCALE GENOMIC DNA]</scope>
    <source>
        <strain evidence="11 12">E1</strain>
    </source>
</reference>
<dbReference type="SUPFAM" id="SSF81891">
    <property type="entry name" value="Poly A polymerase C-terminal region-like"/>
    <property type="match status" value="1"/>
</dbReference>
<evidence type="ECO:0000313" key="11">
    <source>
        <dbReference type="EMBL" id="GAJ45957.1"/>
    </source>
</evidence>